<feature type="domain" description="Thioredoxin" evidence="2">
    <location>
        <begin position="65"/>
        <end position="255"/>
    </location>
</feature>
<dbReference type="InterPro" id="IPR013766">
    <property type="entry name" value="Thioredoxin_domain"/>
</dbReference>
<name>A0A2H3KM85_9CHLR</name>
<evidence type="ECO:0000313" key="3">
    <source>
        <dbReference type="EMBL" id="PDV99187.1"/>
    </source>
</evidence>
<dbReference type="SUPFAM" id="SSF52833">
    <property type="entry name" value="Thioredoxin-like"/>
    <property type="match status" value="1"/>
</dbReference>
<evidence type="ECO:0000256" key="1">
    <source>
        <dbReference type="ARBA" id="ARBA00005791"/>
    </source>
</evidence>
<protein>
    <submittedName>
        <fullName evidence="3">Disulfide bond formation protein DsbA</fullName>
    </submittedName>
</protein>
<dbReference type="Gene3D" id="3.40.30.10">
    <property type="entry name" value="Glutaredoxin"/>
    <property type="match status" value="1"/>
</dbReference>
<dbReference type="OrthoDB" id="9784686at2"/>
<evidence type="ECO:0000313" key="4">
    <source>
        <dbReference type="Proteomes" id="UP000220922"/>
    </source>
</evidence>
<dbReference type="PANTHER" id="PTHR13887">
    <property type="entry name" value="GLUTATHIONE S-TRANSFERASE KAPPA"/>
    <property type="match status" value="1"/>
</dbReference>
<dbReference type="PROSITE" id="PS51352">
    <property type="entry name" value="THIOREDOXIN_2"/>
    <property type="match status" value="1"/>
</dbReference>
<dbReference type="AlphaFoldDB" id="A0A2H3KM85"/>
<comment type="similarity">
    <text evidence="1">Belongs to the thioredoxin family. DsbA subfamily.</text>
</comment>
<accession>A0A2H3KM85</accession>
<sequence length="255" mass="28070">MLVIASNDSEGVEFVKRFSCWMLLVFVLTACGSYAPPETSGGTTELRQTSVALNRPPTIPPLPPGPTPTPRPALTEIFDLRDDDPRALGDPNAPVLIVEFTDFECTFCQRFFQETRPQILSELVETGKVRLVVRDLPLTTIHPSALVAAVAANCAADQGQFFPMYERLFSSHQQEWGGVPQRDRVVFGEFADQLGLDGATFRACLDDPESEKAVLNEMQAALALGINSTPNFVINGQLVRGAQPYRVFEELVNQQ</sequence>
<dbReference type="EMBL" id="LYXE01000080">
    <property type="protein sequence ID" value="PDV99187.1"/>
    <property type="molecule type" value="Genomic_DNA"/>
</dbReference>
<dbReference type="PANTHER" id="PTHR13887:SF56">
    <property type="entry name" value="THIOREDOXIN-LIKE REDUCTASE RV2466C"/>
    <property type="match status" value="1"/>
</dbReference>
<proteinExistence type="inferred from homology"/>
<dbReference type="Pfam" id="PF13462">
    <property type="entry name" value="Thioredoxin_4"/>
    <property type="match status" value="1"/>
</dbReference>
<dbReference type="InterPro" id="IPR012336">
    <property type="entry name" value="Thioredoxin-like_fold"/>
</dbReference>
<organism evidence="3 4">
    <name type="scientific">Candidatus Chloroploca asiatica</name>
    <dbReference type="NCBI Taxonomy" id="1506545"/>
    <lineage>
        <taxon>Bacteria</taxon>
        <taxon>Bacillati</taxon>
        <taxon>Chloroflexota</taxon>
        <taxon>Chloroflexia</taxon>
        <taxon>Chloroflexales</taxon>
        <taxon>Chloroflexineae</taxon>
        <taxon>Oscillochloridaceae</taxon>
        <taxon>Candidatus Chloroploca</taxon>
    </lineage>
</organism>
<gene>
    <name evidence="3" type="ORF">A9Q02_13325</name>
</gene>
<keyword evidence="4" id="KW-1185">Reference proteome</keyword>
<comment type="caution">
    <text evidence="3">The sequence shown here is derived from an EMBL/GenBank/DDBJ whole genome shotgun (WGS) entry which is preliminary data.</text>
</comment>
<dbReference type="InterPro" id="IPR036249">
    <property type="entry name" value="Thioredoxin-like_sf"/>
</dbReference>
<evidence type="ECO:0000259" key="2">
    <source>
        <dbReference type="PROSITE" id="PS51352"/>
    </source>
</evidence>
<dbReference type="Proteomes" id="UP000220922">
    <property type="component" value="Unassembled WGS sequence"/>
</dbReference>
<reference evidence="3 4" key="1">
    <citation type="submission" date="2016-05" db="EMBL/GenBank/DDBJ databases">
        <authorList>
            <person name="Lavstsen T."/>
            <person name="Jespersen J.S."/>
        </authorList>
    </citation>
    <scope>NUCLEOTIDE SEQUENCE [LARGE SCALE GENOMIC DNA]</scope>
    <source>
        <strain evidence="3 4">B7-9</strain>
    </source>
</reference>